<comment type="caution">
    <text evidence="2">The sequence shown here is derived from an EMBL/GenBank/DDBJ whole genome shotgun (WGS) entry which is preliminary data.</text>
</comment>
<evidence type="ECO:0000256" key="1">
    <source>
        <dbReference type="SAM" id="Phobius"/>
    </source>
</evidence>
<feature type="transmembrane region" description="Helical" evidence="1">
    <location>
        <begin position="12"/>
        <end position="37"/>
    </location>
</feature>
<dbReference type="EMBL" id="PVNA01000003">
    <property type="protein sequence ID" value="PRX13572.1"/>
    <property type="molecule type" value="Genomic_DNA"/>
</dbReference>
<dbReference type="EMBL" id="BBMM01000003">
    <property type="protein sequence ID" value="GAK99973.1"/>
    <property type="molecule type" value="Genomic_DNA"/>
</dbReference>
<evidence type="ECO:0000313" key="3">
    <source>
        <dbReference type="EMBL" id="PRX13572.1"/>
    </source>
</evidence>
<reference evidence="2 4" key="1">
    <citation type="journal article" date="2014" name="Genome Announc.">
        <title>Draft Genome Sequences of Marine Flavobacterium Nonlabens Strains NR17, NR24, NR27, NR32, NR33, and Ara13.</title>
        <authorList>
            <person name="Nakanishi M."/>
            <person name="Meirelles P."/>
            <person name="Suzuki R."/>
            <person name="Takatani N."/>
            <person name="Mino S."/>
            <person name="Suda W."/>
            <person name="Oshima K."/>
            <person name="Hattori M."/>
            <person name="Ohkuma M."/>
            <person name="Hosokawa M."/>
            <person name="Miyashita K."/>
            <person name="Thompson F.L."/>
            <person name="Niwa A."/>
            <person name="Sawabe T."/>
            <person name="Sawabe T."/>
        </authorList>
    </citation>
    <scope>NUCLEOTIDE SEQUENCE [LARGE SCALE GENOMIC DNA]</scope>
    <source>
        <strain evidence="2">JCM 19314</strain>
        <strain evidence="4">JCM19314</strain>
    </source>
</reference>
<keyword evidence="1" id="KW-0812">Transmembrane</keyword>
<evidence type="ECO:0000313" key="5">
    <source>
        <dbReference type="Proteomes" id="UP000239997"/>
    </source>
</evidence>
<accession>A0A090QE00</accession>
<dbReference type="RefSeq" id="WP_397299850.1">
    <property type="nucleotide sequence ID" value="NZ_CP138994.1"/>
</dbReference>
<feature type="transmembrane region" description="Helical" evidence="1">
    <location>
        <begin position="49"/>
        <end position="67"/>
    </location>
</feature>
<name>A0A090QE00_NONUL</name>
<keyword evidence="1" id="KW-0472">Membrane</keyword>
<keyword evidence="5" id="KW-1185">Reference proteome</keyword>
<evidence type="ECO:0000313" key="4">
    <source>
        <dbReference type="Proteomes" id="UP000029226"/>
    </source>
</evidence>
<evidence type="ECO:0000313" key="2">
    <source>
        <dbReference type="EMBL" id="GAK99973.1"/>
    </source>
</evidence>
<sequence>MSHLLLLAKDPMFSSGQITFGIIFFIAFVIIISFMYLKDKGMHKKNYKGVKWILVGFIAFILLLFIIKVSLKS</sequence>
<dbReference type="AlphaFoldDB" id="A0A090QE00"/>
<keyword evidence="1" id="KW-1133">Transmembrane helix</keyword>
<protein>
    <submittedName>
        <fullName evidence="2">Uncharacterized protein</fullName>
    </submittedName>
</protein>
<dbReference type="Proteomes" id="UP000239997">
    <property type="component" value="Unassembled WGS sequence"/>
</dbReference>
<dbReference type="Proteomes" id="UP000029226">
    <property type="component" value="Unassembled WGS sequence"/>
</dbReference>
<reference evidence="3 5" key="2">
    <citation type="submission" date="2018-03" db="EMBL/GenBank/DDBJ databases">
        <title>Genomic Encyclopedia of Archaeal and Bacterial Type Strains, Phase II (KMG-II): from individual species to whole genera.</title>
        <authorList>
            <person name="Goeker M."/>
        </authorList>
    </citation>
    <scope>NUCLEOTIDE SEQUENCE [LARGE SCALE GENOMIC DNA]</scope>
    <source>
        <strain evidence="3 5">DSM 22727</strain>
    </source>
</reference>
<gene>
    <name evidence="2" type="ORF">JCM19314_1158</name>
    <name evidence="3" type="ORF">LY02_01815</name>
</gene>
<organism evidence="2 4">
    <name type="scientific">Nonlabens ulvanivorans</name>
    <name type="common">Persicivirga ulvanivorans</name>
    <dbReference type="NCBI Taxonomy" id="906888"/>
    <lineage>
        <taxon>Bacteria</taxon>
        <taxon>Pseudomonadati</taxon>
        <taxon>Bacteroidota</taxon>
        <taxon>Flavobacteriia</taxon>
        <taxon>Flavobacteriales</taxon>
        <taxon>Flavobacteriaceae</taxon>
        <taxon>Nonlabens</taxon>
    </lineage>
</organism>
<proteinExistence type="predicted"/>